<proteinExistence type="predicted"/>
<feature type="chain" id="PRO_5009316382" evidence="2">
    <location>
        <begin position="25"/>
        <end position="418"/>
    </location>
</feature>
<dbReference type="AlphaFoldDB" id="A0A1I8C1F2"/>
<reference evidence="4" key="1">
    <citation type="submission" date="2016-11" db="UniProtKB">
        <authorList>
            <consortium name="WormBaseParasite"/>
        </authorList>
    </citation>
    <scope>IDENTIFICATION</scope>
</reference>
<evidence type="ECO:0000313" key="3">
    <source>
        <dbReference type="Proteomes" id="UP000095281"/>
    </source>
</evidence>
<keyword evidence="1" id="KW-1133">Transmembrane helix</keyword>
<feature type="transmembrane region" description="Helical" evidence="1">
    <location>
        <begin position="387"/>
        <end position="412"/>
    </location>
</feature>
<keyword evidence="1" id="KW-0812">Transmembrane</keyword>
<protein>
    <submittedName>
        <fullName evidence="4">Uncharacterized protein</fullName>
    </submittedName>
</protein>
<dbReference type="WBParaSite" id="MhA1_Contig924.frz3.gene1">
    <property type="protein sequence ID" value="MhA1_Contig924.frz3.gene1"/>
    <property type="gene ID" value="MhA1_Contig924.frz3.gene1"/>
</dbReference>
<name>A0A1I8C1F2_MELHA</name>
<feature type="signal peptide" evidence="2">
    <location>
        <begin position="1"/>
        <end position="24"/>
    </location>
</feature>
<evidence type="ECO:0000256" key="1">
    <source>
        <dbReference type="SAM" id="Phobius"/>
    </source>
</evidence>
<keyword evidence="1" id="KW-0472">Membrane</keyword>
<sequence length="418" mass="48065">MLRGTALFVLLFAIWTSLNYCVMSEETIVGYGRHTMVNNKITQLGSAKRIANNNEDLQDYKGTENACDRSELQTPFVRMDVPLISLKRISNWYLEFNASLSNDNKEIKECLQPMPNGLNANLVPFAYSIGLEHFEKLKEGPYEENISCDKDACLNSGGECLKPQGLEFGWGYNKDKVHVSMQPSESKILSPKLFLYFTVGEPNVCGCPHKKDRVNNLKSVINVHVDDHISWFRVEKVERNCYVSFSSCKPLCINNDEDLIEEGLIKPITWKIEDKSHVGSYYDELLAFYLLPQKASFQRDGKNIKRNVPLNGPNCKIEIKFSGQDYKLLINEKEEPSTEPSTLSTIKPWWKKSTTSHDFNIITTTTKSRNWKYFWLRPTKKSNRDKYITFALVVVNIILLVSLVSVLCWCCFCREEKK</sequence>
<organism evidence="3 4">
    <name type="scientific">Meloidogyne hapla</name>
    <name type="common">Root-knot nematode worm</name>
    <dbReference type="NCBI Taxonomy" id="6305"/>
    <lineage>
        <taxon>Eukaryota</taxon>
        <taxon>Metazoa</taxon>
        <taxon>Ecdysozoa</taxon>
        <taxon>Nematoda</taxon>
        <taxon>Chromadorea</taxon>
        <taxon>Rhabditida</taxon>
        <taxon>Tylenchina</taxon>
        <taxon>Tylenchomorpha</taxon>
        <taxon>Tylenchoidea</taxon>
        <taxon>Meloidogynidae</taxon>
        <taxon>Meloidogyninae</taxon>
        <taxon>Meloidogyne</taxon>
    </lineage>
</organism>
<evidence type="ECO:0000313" key="4">
    <source>
        <dbReference type="WBParaSite" id="MhA1_Contig924.frz3.gene1"/>
    </source>
</evidence>
<dbReference type="Proteomes" id="UP000095281">
    <property type="component" value="Unplaced"/>
</dbReference>
<keyword evidence="2" id="KW-0732">Signal</keyword>
<accession>A0A1I8C1F2</accession>
<keyword evidence="3" id="KW-1185">Reference proteome</keyword>
<evidence type="ECO:0000256" key="2">
    <source>
        <dbReference type="SAM" id="SignalP"/>
    </source>
</evidence>